<gene>
    <name evidence="1" type="ORF">FSCOSCO3_A014617</name>
</gene>
<dbReference type="Proteomes" id="UP001314229">
    <property type="component" value="Unassembled WGS sequence"/>
</dbReference>
<dbReference type="EMBL" id="CAWUFR010000412">
    <property type="protein sequence ID" value="CAK6977488.1"/>
    <property type="molecule type" value="Genomic_DNA"/>
</dbReference>
<keyword evidence="2" id="KW-1185">Reference proteome</keyword>
<sequence length="96" mass="10498">SCQPCFPALEPRSPSLPQLLAPASSLTLCLDRKCVCAGFTSQSHLRGITLTCGKNLPRARRKSQQARSDQAEVLSVHSEVLFQKQHDEMGGKFSTN</sequence>
<comment type="caution">
    <text evidence="1">The sequence shown here is derived from an EMBL/GenBank/DDBJ whole genome shotgun (WGS) entry which is preliminary data.</text>
</comment>
<accession>A0AAV1Q1N0</accession>
<dbReference type="AlphaFoldDB" id="A0AAV1Q1N0"/>
<organism evidence="1 2">
    <name type="scientific">Scomber scombrus</name>
    <name type="common">Atlantic mackerel</name>
    <name type="synonym">Scomber vernalis</name>
    <dbReference type="NCBI Taxonomy" id="13677"/>
    <lineage>
        <taxon>Eukaryota</taxon>
        <taxon>Metazoa</taxon>
        <taxon>Chordata</taxon>
        <taxon>Craniata</taxon>
        <taxon>Vertebrata</taxon>
        <taxon>Euteleostomi</taxon>
        <taxon>Actinopterygii</taxon>
        <taxon>Neopterygii</taxon>
        <taxon>Teleostei</taxon>
        <taxon>Neoteleostei</taxon>
        <taxon>Acanthomorphata</taxon>
        <taxon>Pelagiaria</taxon>
        <taxon>Scombriformes</taxon>
        <taxon>Scombridae</taxon>
        <taxon>Scomber</taxon>
    </lineage>
</organism>
<evidence type="ECO:0000313" key="2">
    <source>
        <dbReference type="Proteomes" id="UP001314229"/>
    </source>
</evidence>
<evidence type="ECO:0000313" key="1">
    <source>
        <dbReference type="EMBL" id="CAK6977488.1"/>
    </source>
</evidence>
<protein>
    <submittedName>
        <fullName evidence="1">Uncharacterized protein</fullName>
    </submittedName>
</protein>
<feature type="non-terminal residue" evidence="1">
    <location>
        <position position="1"/>
    </location>
</feature>
<name>A0AAV1Q1N0_SCOSC</name>
<reference evidence="1 2" key="1">
    <citation type="submission" date="2024-01" db="EMBL/GenBank/DDBJ databases">
        <authorList>
            <person name="Alioto T."/>
            <person name="Alioto T."/>
            <person name="Gomez Garrido J."/>
        </authorList>
    </citation>
    <scope>NUCLEOTIDE SEQUENCE [LARGE SCALE GENOMIC DNA]</scope>
</reference>
<proteinExistence type="predicted"/>